<evidence type="ECO:0000313" key="1">
    <source>
        <dbReference type="EMBL" id="TKY91985.1"/>
    </source>
</evidence>
<reference evidence="1" key="1">
    <citation type="submission" date="2018-09" db="EMBL/GenBank/DDBJ databases">
        <title>A genomic encyclopedia of anaerobic methanotrophic archaea.</title>
        <authorList>
            <person name="Skennerton C.T."/>
            <person name="Chadwick G.L."/>
            <person name="Laso-Perez R."/>
            <person name="Leu A.O."/>
            <person name="Speth D.R."/>
            <person name="Yu H."/>
            <person name="Morgan-Lang C."/>
            <person name="Hatzenpichler R."/>
            <person name="Goudeau D."/>
            <person name="Malmstrom R."/>
            <person name="Woyke T."/>
            <person name="Hallam S."/>
            <person name="Tyson G.W."/>
            <person name="Wegener G."/>
            <person name="Boetius A."/>
            <person name="Orphan V.J."/>
        </authorList>
    </citation>
    <scope>NUCLEOTIDE SEQUENCE</scope>
    <source>
        <strain evidence="1">CONS3730D10UFb2</strain>
    </source>
</reference>
<gene>
    <name evidence="1" type="ORF">C5S46_03010</name>
</gene>
<evidence type="ECO:0000313" key="2">
    <source>
        <dbReference type="Proteomes" id="UP000315423"/>
    </source>
</evidence>
<proteinExistence type="predicted"/>
<comment type="caution">
    <text evidence="1">The sequence shown here is derived from an EMBL/GenBank/DDBJ whole genome shotgun (WGS) entry which is preliminary data.</text>
</comment>
<sequence length="170" mass="19039">MIQDFNTISQYSNKHINTQRILFFLAFITFGIGDALTGALLMSTKGIHAESNNFFRYLYETHGPGGFITIKLTLTAVLLIAVFIIYRQSNGGSYWMTTGWLVALCMGGIMAITANLQAVMGLAHMGPTDIILLYFILTILFIQAGDLIDRKKPIFLFNKLHSILPWNHCT</sequence>
<dbReference type="Proteomes" id="UP000315423">
    <property type="component" value="Unassembled WGS sequence"/>
</dbReference>
<protein>
    <submittedName>
        <fullName evidence="1">Uncharacterized protein</fullName>
    </submittedName>
</protein>
<organism evidence="1 2">
    <name type="scientific">Candidatus Methanomarinus sp</name>
    <dbReference type="NCBI Taxonomy" id="3386244"/>
    <lineage>
        <taxon>Archaea</taxon>
        <taxon>Methanobacteriati</taxon>
        <taxon>Methanobacteriota</taxon>
        <taxon>Stenosarchaea group</taxon>
        <taxon>Methanomicrobia</taxon>
        <taxon>Methanosarcinales</taxon>
        <taxon>ANME-2 cluster</taxon>
        <taxon>Candidatus Methanocomedenaceae</taxon>
        <taxon>Candidatus Methanomarinus</taxon>
    </lineage>
</organism>
<dbReference type="EMBL" id="QYBA01000096">
    <property type="protein sequence ID" value="TKY91985.1"/>
    <property type="molecule type" value="Genomic_DNA"/>
</dbReference>
<accession>A0AC61SBM6</accession>
<name>A0AC61SBM6_9EURY</name>